<dbReference type="PANTHER" id="PTHR45935">
    <property type="entry name" value="PROTEIN ZBED8-RELATED"/>
    <property type="match status" value="1"/>
</dbReference>
<dbReference type="Pfam" id="PF02023">
    <property type="entry name" value="SCAN"/>
    <property type="match status" value="1"/>
</dbReference>
<dbReference type="InterPro" id="IPR038269">
    <property type="entry name" value="SCAN_sf"/>
</dbReference>
<evidence type="ECO:0000259" key="5">
    <source>
        <dbReference type="PROSITE" id="PS50804"/>
    </source>
</evidence>
<keyword evidence="2" id="KW-0863">Zinc-finger</keyword>
<dbReference type="InterPro" id="IPR036236">
    <property type="entry name" value="Znf_C2H2_sf"/>
</dbReference>
<feature type="compositionally biased region" description="Low complexity" evidence="3">
    <location>
        <begin position="362"/>
        <end position="375"/>
    </location>
</feature>
<keyword evidence="6" id="KW-1185">Reference proteome</keyword>
<feature type="region of interest" description="Disordered" evidence="3">
    <location>
        <begin position="315"/>
        <end position="434"/>
    </location>
</feature>
<dbReference type="InterPro" id="IPR003309">
    <property type="entry name" value="SCAN_dom"/>
</dbReference>
<dbReference type="Proteomes" id="UP000694871">
    <property type="component" value="Unplaced"/>
</dbReference>
<gene>
    <name evidence="7" type="primary">LOC107109746</name>
</gene>
<sequence>MTANQGTAKLLSLQSQTLLERGLPPVVKVEEQDPSDSLPEEDLKGAGKSPFIIQMGTSEELLRWAALPQSRTQRQEAQGSWEVQWQEKVAAEVTSAFSPAWGNLQVPQLTLADDIEVYLSTFERVAHACQWPREQWAVRLVPALSGAAREAYRCLSSRDRKDYGKVKAAILCCCDIGSEIRRQRFRQFGLQEAEGPRQAWGCLHKLCHQWLKPEIRSKEQILELLILEQFLNILPEEVRTWVWECHPETCAQAVALVEEFTLRQQEVTVSMKMEEVTSDEEMTSPASLWDIAGSQSYPTCHSQEAAGWNEAQYELRREQAQPPQEIDSAGSRTASRTTDTPSEEDSGALKTPQDTWGNMGKATSSERTASRTTDTPSEEDSGALKTPQDTWGNMGEATSSEWEEDKRLGEQGSSSDDELTIQTTGPRKFPAFLSSPTLKAREELKDIESQTRTFFWGEKPHQCRECGESFRVKQELALHKRIHWRERPFPCAVCGK</sequence>
<feature type="compositionally biased region" description="Polar residues" evidence="3">
    <location>
        <begin position="330"/>
        <end position="340"/>
    </location>
</feature>
<feature type="compositionally biased region" description="Polar residues" evidence="3">
    <location>
        <begin position="387"/>
        <end position="400"/>
    </location>
</feature>
<name>A0ABM1JWS7_GEKJA</name>
<proteinExistence type="predicted"/>
<reference evidence="7" key="1">
    <citation type="submission" date="2025-08" db="UniProtKB">
        <authorList>
            <consortium name="RefSeq"/>
        </authorList>
    </citation>
    <scope>IDENTIFICATION</scope>
</reference>
<dbReference type="CDD" id="cd07936">
    <property type="entry name" value="SCAN"/>
    <property type="match status" value="1"/>
</dbReference>
<dbReference type="SMART" id="SM00355">
    <property type="entry name" value="ZnF_C2H2"/>
    <property type="match status" value="1"/>
</dbReference>
<dbReference type="InterPro" id="IPR013087">
    <property type="entry name" value="Znf_C2H2_type"/>
</dbReference>
<dbReference type="SMART" id="SM00431">
    <property type="entry name" value="SCAN"/>
    <property type="match status" value="1"/>
</dbReference>
<protein>
    <submittedName>
        <fullName evidence="7">Zinc finger protein with KRAB and SCAN domains 1-like</fullName>
    </submittedName>
</protein>
<feature type="region of interest" description="Disordered" evidence="3">
    <location>
        <begin position="23"/>
        <end position="45"/>
    </location>
</feature>
<dbReference type="GeneID" id="107109746"/>
<feature type="domain" description="C2H2-type" evidence="4">
    <location>
        <begin position="461"/>
        <end position="488"/>
    </location>
</feature>
<accession>A0ABM1JWS7</accession>
<evidence type="ECO:0000256" key="1">
    <source>
        <dbReference type="ARBA" id="ARBA00023242"/>
    </source>
</evidence>
<evidence type="ECO:0000313" key="6">
    <source>
        <dbReference type="Proteomes" id="UP000694871"/>
    </source>
</evidence>
<organism evidence="6 7">
    <name type="scientific">Gekko japonicus</name>
    <name type="common">Schlegel's Japanese gecko</name>
    <dbReference type="NCBI Taxonomy" id="146911"/>
    <lineage>
        <taxon>Eukaryota</taxon>
        <taxon>Metazoa</taxon>
        <taxon>Chordata</taxon>
        <taxon>Craniata</taxon>
        <taxon>Vertebrata</taxon>
        <taxon>Euteleostomi</taxon>
        <taxon>Lepidosauria</taxon>
        <taxon>Squamata</taxon>
        <taxon>Bifurcata</taxon>
        <taxon>Gekkota</taxon>
        <taxon>Gekkonidae</taxon>
        <taxon>Gekkoninae</taxon>
        <taxon>Gekko</taxon>
    </lineage>
</organism>
<dbReference type="SUPFAM" id="SSF47353">
    <property type="entry name" value="Retrovirus capsid dimerization domain-like"/>
    <property type="match status" value="1"/>
</dbReference>
<keyword evidence="2" id="KW-0479">Metal-binding</keyword>
<dbReference type="PROSITE" id="PS00028">
    <property type="entry name" value="ZINC_FINGER_C2H2_1"/>
    <property type="match status" value="1"/>
</dbReference>
<dbReference type="PROSITE" id="PS50804">
    <property type="entry name" value="SCAN_BOX"/>
    <property type="match status" value="1"/>
</dbReference>
<keyword evidence="1" id="KW-0539">Nucleus</keyword>
<evidence type="ECO:0000313" key="7">
    <source>
        <dbReference type="RefSeq" id="XP_015265914.1"/>
    </source>
</evidence>
<dbReference type="PANTHER" id="PTHR45935:SF15">
    <property type="entry name" value="SCAN BOX DOMAIN-CONTAINING PROTEIN"/>
    <property type="match status" value="1"/>
</dbReference>
<keyword evidence="2" id="KW-0862">Zinc</keyword>
<feature type="non-terminal residue" evidence="7">
    <location>
        <position position="496"/>
    </location>
</feature>
<dbReference type="RefSeq" id="XP_015265914.1">
    <property type="nucleotide sequence ID" value="XM_015410428.1"/>
</dbReference>
<dbReference type="Gene3D" id="3.30.160.60">
    <property type="entry name" value="Classic Zinc Finger"/>
    <property type="match status" value="1"/>
</dbReference>
<dbReference type="Gene3D" id="1.10.4020.10">
    <property type="entry name" value="DNA breaking-rejoining enzymes"/>
    <property type="match status" value="1"/>
</dbReference>
<dbReference type="SUPFAM" id="SSF57667">
    <property type="entry name" value="beta-beta-alpha zinc fingers"/>
    <property type="match status" value="1"/>
</dbReference>
<feature type="domain" description="SCAN box" evidence="5">
    <location>
        <begin position="182"/>
        <end position="260"/>
    </location>
</feature>
<dbReference type="PROSITE" id="PS50157">
    <property type="entry name" value="ZINC_FINGER_C2H2_2"/>
    <property type="match status" value="1"/>
</dbReference>
<evidence type="ECO:0000259" key="4">
    <source>
        <dbReference type="PROSITE" id="PS50157"/>
    </source>
</evidence>
<dbReference type="InterPro" id="IPR050916">
    <property type="entry name" value="SCAN-C2H2_zinc_finger"/>
</dbReference>
<evidence type="ECO:0000256" key="2">
    <source>
        <dbReference type="PROSITE-ProRule" id="PRU00042"/>
    </source>
</evidence>
<evidence type="ECO:0000256" key="3">
    <source>
        <dbReference type="SAM" id="MobiDB-lite"/>
    </source>
</evidence>